<dbReference type="AlphaFoldDB" id="A0A9N8HBR7"/>
<evidence type="ECO:0000313" key="1">
    <source>
        <dbReference type="EMBL" id="CAB9509108.1"/>
    </source>
</evidence>
<reference evidence="1" key="1">
    <citation type="submission" date="2020-06" db="EMBL/GenBank/DDBJ databases">
        <authorList>
            <consortium name="Plant Systems Biology data submission"/>
        </authorList>
    </citation>
    <scope>NUCLEOTIDE SEQUENCE</scope>
    <source>
        <strain evidence="1">D6</strain>
    </source>
</reference>
<name>A0A9N8HBR7_9STRA</name>
<gene>
    <name evidence="1" type="ORF">SEMRO_375_G129520.1</name>
</gene>
<organism evidence="1 2">
    <name type="scientific">Seminavis robusta</name>
    <dbReference type="NCBI Taxonomy" id="568900"/>
    <lineage>
        <taxon>Eukaryota</taxon>
        <taxon>Sar</taxon>
        <taxon>Stramenopiles</taxon>
        <taxon>Ochrophyta</taxon>
        <taxon>Bacillariophyta</taxon>
        <taxon>Bacillariophyceae</taxon>
        <taxon>Bacillariophycidae</taxon>
        <taxon>Naviculales</taxon>
        <taxon>Naviculaceae</taxon>
        <taxon>Seminavis</taxon>
    </lineage>
</organism>
<protein>
    <submittedName>
        <fullName evidence="1">Uncharacterized protein</fullName>
    </submittedName>
</protein>
<proteinExistence type="predicted"/>
<keyword evidence="2" id="KW-1185">Reference proteome</keyword>
<evidence type="ECO:0000313" key="2">
    <source>
        <dbReference type="Proteomes" id="UP001153069"/>
    </source>
</evidence>
<sequence>MSQSAIAIIAECETKMVLGTGKQQPRDVARKEVSPKIHSGKHRRCLHASTWEENEADYTRLVYFHHNLFGKSDPSISFS</sequence>
<dbReference type="Proteomes" id="UP001153069">
    <property type="component" value="Unassembled WGS sequence"/>
</dbReference>
<dbReference type="EMBL" id="CAICTM010000374">
    <property type="protein sequence ID" value="CAB9509108.1"/>
    <property type="molecule type" value="Genomic_DNA"/>
</dbReference>
<accession>A0A9N8HBR7</accession>
<comment type="caution">
    <text evidence="1">The sequence shown here is derived from an EMBL/GenBank/DDBJ whole genome shotgun (WGS) entry which is preliminary data.</text>
</comment>